<evidence type="ECO:0000256" key="6">
    <source>
        <dbReference type="ARBA" id="ARBA00022989"/>
    </source>
</evidence>
<dbReference type="Proteomes" id="UP000254802">
    <property type="component" value="Unassembled WGS sequence"/>
</dbReference>
<dbReference type="AlphaFoldDB" id="A0A248ZZ75"/>
<keyword evidence="14" id="KW-1185">Reference proteome</keyword>
<keyword evidence="7 8" id="KW-0472">Membrane</keyword>
<dbReference type="GO" id="GO:0022857">
    <property type="term" value="F:transmembrane transporter activity"/>
    <property type="evidence" value="ECO:0007669"/>
    <property type="project" value="InterPro"/>
</dbReference>
<dbReference type="Pfam" id="PF01032">
    <property type="entry name" value="FecCD"/>
    <property type="match status" value="1"/>
</dbReference>
<keyword evidence="5 8" id="KW-0812">Transmembrane</keyword>
<evidence type="ECO:0000313" key="9">
    <source>
        <dbReference type="EMBL" id="STY64808.1"/>
    </source>
</evidence>
<evidence type="ECO:0000313" key="11">
    <source>
        <dbReference type="EMBL" id="TRB76389.1"/>
    </source>
</evidence>
<dbReference type="Gene3D" id="1.10.3470.10">
    <property type="entry name" value="ABC transporter involved in vitamin B12 uptake, BtuC"/>
    <property type="match status" value="1"/>
</dbReference>
<dbReference type="SUPFAM" id="SSF81345">
    <property type="entry name" value="ABC transporter involved in vitamin B12 uptake, BtuC"/>
    <property type="match status" value="1"/>
</dbReference>
<evidence type="ECO:0000256" key="7">
    <source>
        <dbReference type="ARBA" id="ARBA00023136"/>
    </source>
</evidence>
<gene>
    <name evidence="11" type="ORF">FEA53_01005</name>
    <name evidence="10" type="ORF">FEB89_01010</name>
    <name evidence="9" type="ORF">NCTC10638_03998</name>
</gene>
<evidence type="ECO:0000313" key="13">
    <source>
        <dbReference type="Proteomes" id="UP000315164"/>
    </source>
</evidence>
<evidence type="ECO:0000313" key="12">
    <source>
        <dbReference type="Proteomes" id="UP000254802"/>
    </source>
</evidence>
<feature type="transmembrane region" description="Helical" evidence="8">
    <location>
        <begin position="111"/>
        <end position="132"/>
    </location>
</feature>
<feature type="transmembrane region" description="Helical" evidence="8">
    <location>
        <begin position="305"/>
        <end position="322"/>
    </location>
</feature>
<dbReference type="InterPro" id="IPR000522">
    <property type="entry name" value="ABC_transptr_permease_BtuC"/>
</dbReference>
<protein>
    <submittedName>
        <fullName evidence="11">Iron ABC transporter permease</fullName>
    </submittedName>
    <submittedName>
        <fullName evidence="9">Probable ABC transporter permease protein HI_1471</fullName>
    </submittedName>
</protein>
<organism evidence="11 13">
    <name type="scientific">Mannheimia haemolytica</name>
    <name type="common">Pasteurella haemolytica</name>
    <dbReference type="NCBI Taxonomy" id="75985"/>
    <lineage>
        <taxon>Bacteria</taxon>
        <taxon>Pseudomonadati</taxon>
        <taxon>Pseudomonadota</taxon>
        <taxon>Gammaproteobacteria</taxon>
        <taxon>Pasteurellales</taxon>
        <taxon>Pasteurellaceae</taxon>
        <taxon>Mannheimia</taxon>
    </lineage>
</organism>
<dbReference type="EMBL" id="UGPN01000002">
    <property type="protein sequence ID" value="STY64808.1"/>
    <property type="molecule type" value="Genomic_DNA"/>
</dbReference>
<dbReference type="STRING" id="75985.WC39_03245"/>
<comment type="subcellular location">
    <subcellularLocation>
        <location evidence="1">Cell membrane</location>
        <topology evidence="1">Multi-pass membrane protein</topology>
    </subcellularLocation>
</comment>
<dbReference type="RefSeq" id="WP_006249913.1">
    <property type="nucleotide sequence ID" value="NZ_CP011098.1"/>
</dbReference>
<dbReference type="OrthoDB" id="9055647at2"/>
<evidence type="ECO:0000256" key="4">
    <source>
        <dbReference type="ARBA" id="ARBA00022475"/>
    </source>
</evidence>
<dbReference type="FunFam" id="1.10.3470.10:FF:000001">
    <property type="entry name" value="Vitamin B12 ABC transporter permease BtuC"/>
    <property type="match status" value="1"/>
</dbReference>
<keyword evidence="3" id="KW-0813">Transport</keyword>
<evidence type="ECO:0000256" key="2">
    <source>
        <dbReference type="ARBA" id="ARBA00007935"/>
    </source>
</evidence>
<sequence length="328" mass="35207">MKLHLTLIFTLIISLVICTHLGAMSLPLSAWHCNNAECESAAYILWQIRLPRLLGALFIGAALAISGATMQGLFRNPLVDPGIIGVSSGAALAAALYIVVIQPLLPESISYYALPIAAFLGGWLVTFMLYLLSQRNGQLHIAIMLLIGIALAAFSGALTGILIYVADDNQLRSLTFWSMGSLAGMNWQMVAMMAAVVFICSPLIWREHRALNALTLGEEDAQYIGFDIAKVKRRLVFYVALLTGTSVACVGAIGFVGLVIPHLMRLLGGSNHRHLLLNSLVCGAILLMIADTLARTLAAPAEIPIGIFTALFGAPFLAVMVWKSGKHI</sequence>
<feature type="transmembrane region" description="Helical" evidence="8">
    <location>
        <begin position="54"/>
        <end position="74"/>
    </location>
</feature>
<reference evidence="13 14" key="2">
    <citation type="journal article" date="2019" name="Vet. Microbiol.">
        <title>Genetic characterization of susceptible and multi-drug resistant Mannheimia haemolytica isolated from high-risk stocker calves prior to and after antimicrobial metaphylaxis.</title>
        <authorList>
            <person name="Snyder E.R."/>
            <person name="Alvarez-Narvaez S."/>
            <person name="Credille B.C."/>
        </authorList>
    </citation>
    <scope>NUCLEOTIDE SEQUENCE [LARGE SCALE GENOMIC DNA]</scope>
    <source>
        <strain evidence="11 13">UGA-R5-128-1</strain>
        <strain evidence="10 14">UGA-R7-163-1</strain>
    </source>
</reference>
<dbReference type="EMBL" id="VAJI01000001">
    <property type="protein sequence ID" value="TRB40559.1"/>
    <property type="molecule type" value="Genomic_DNA"/>
</dbReference>
<feature type="transmembrane region" description="Helical" evidence="8">
    <location>
        <begin position="139"/>
        <end position="165"/>
    </location>
</feature>
<accession>A0A248ZZ75</accession>
<dbReference type="Proteomes" id="UP000318394">
    <property type="component" value="Unassembled WGS sequence"/>
</dbReference>
<dbReference type="EMBL" id="VAJB01000001">
    <property type="protein sequence ID" value="TRB76389.1"/>
    <property type="molecule type" value="Genomic_DNA"/>
</dbReference>
<evidence type="ECO:0000256" key="3">
    <source>
        <dbReference type="ARBA" id="ARBA00022448"/>
    </source>
</evidence>
<evidence type="ECO:0000313" key="14">
    <source>
        <dbReference type="Proteomes" id="UP000318394"/>
    </source>
</evidence>
<dbReference type="PANTHER" id="PTHR30472:SF25">
    <property type="entry name" value="ABC TRANSPORTER PERMEASE PROTEIN MJ0876-RELATED"/>
    <property type="match status" value="1"/>
</dbReference>
<dbReference type="PANTHER" id="PTHR30472">
    <property type="entry name" value="FERRIC ENTEROBACTIN TRANSPORT SYSTEM PERMEASE PROTEIN"/>
    <property type="match status" value="1"/>
</dbReference>
<comment type="similarity">
    <text evidence="2">Belongs to the binding-protein-dependent transport system permease family. FecCD subfamily.</text>
</comment>
<evidence type="ECO:0000256" key="8">
    <source>
        <dbReference type="SAM" id="Phobius"/>
    </source>
</evidence>
<dbReference type="Proteomes" id="UP000315164">
    <property type="component" value="Unassembled WGS sequence"/>
</dbReference>
<dbReference type="KEGG" id="mhaq:WC39_03245"/>
<feature type="transmembrane region" description="Helical" evidence="8">
    <location>
        <begin position="275"/>
        <end position="293"/>
    </location>
</feature>
<feature type="transmembrane region" description="Helical" evidence="8">
    <location>
        <begin position="185"/>
        <end position="205"/>
    </location>
</feature>
<evidence type="ECO:0000313" key="10">
    <source>
        <dbReference type="EMBL" id="TRB40559.1"/>
    </source>
</evidence>
<evidence type="ECO:0000256" key="5">
    <source>
        <dbReference type="ARBA" id="ARBA00022692"/>
    </source>
</evidence>
<dbReference type="GO" id="GO:0033214">
    <property type="term" value="P:siderophore-iron import into cell"/>
    <property type="evidence" value="ECO:0007669"/>
    <property type="project" value="TreeGrafter"/>
</dbReference>
<proteinExistence type="inferred from homology"/>
<name>A0A248ZZ75_MANHA</name>
<dbReference type="GeneID" id="67368268"/>
<dbReference type="InterPro" id="IPR037294">
    <property type="entry name" value="ABC_BtuC-like"/>
</dbReference>
<feature type="transmembrane region" description="Helical" evidence="8">
    <location>
        <begin position="83"/>
        <end position="105"/>
    </location>
</feature>
<dbReference type="KEGG" id="mhay:VK67_03245"/>
<evidence type="ECO:0000256" key="1">
    <source>
        <dbReference type="ARBA" id="ARBA00004651"/>
    </source>
</evidence>
<dbReference type="CDD" id="cd06550">
    <property type="entry name" value="TM_ABC_iron-siderophores_like"/>
    <property type="match status" value="1"/>
</dbReference>
<dbReference type="GO" id="GO:0005886">
    <property type="term" value="C:plasma membrane"/>
    <property type="evidence" value="ECO:0007669"/>
    <property type="project" value="UniProtKB-SubCell"/>
</dbReference>
<keyword evidence="6 8" id="KW-1133">Transmembrane helix</keyword>
<keyword evidence="4" id="KW-1003">Cell membrane</keyword>
<reference evidence="9 12" key="1">
    <citation type="submission" date="2018-06" db="EMBL/GenBank/DDBJ databases">
        <authorList>
            <consortium name="Pathogen Informatics"/>
            <person name="Doyle S."/>
        </authorList>
    </citation>
    <scope>NUCLEOTIDE SEQUENCE [LARGE SCALE GENOMIC DNA]</scope>
    <source>
        <strain evidence="9 12">NCTC10638</strain>
    </source>
</reference>
<feature type="transmembrane region" description="Helical" evidence="8">
    <location>
        <begin position="235"/>
        <end position="263"/>
    </location>
</feature>